<dbReference type="InterPro" id="IPR002403">
    <property type="entry name" value="Cyt_P450_E_grp-IV"/>
</dbReference>
<evidence type="ECO:0000313" key="9">
    <source>
        <dbReference type="EMBL" id="KAF2487335.1"/>
    </source>
</evidence>
<keyword evidence="10" id="KW-1185">Reference proteome</keyword>
<comment type="cofactor">
    <cofactor evidence="1 7">
        <name>heme</name>
        <dbReference type="ChEBI" id="CHEBI:30413"/>
    </cofactor>
</comment>
<dbReference type="Pfam" id="PF00067">
    <property type="entry name" value="p450"/>
    <property type="match status" value="1"/>
</dbReference>
<dbReference type="RefSeq" id="XP_033593904.1">
    <property type="nucleotide sequence ID" value="XM_033732244.1"/>
</dbReference>
<evidence type="ECO:0000256" key="1">
    <source>
        <dbReference type="ARBA" id="ARBA00001971"/>
    </source>
</evidence>
<dbReference type="GeneID" id="54473246"/>
<keyword evidence="4" id="KW-0560">Oxidoreductase</keyword>
<dbReference type="AlphaFoldDB" id="A0A6A6Q4V0"/>
<dbReference type="Proteomes" id="UP000799767">
    <property type="component" value="Unassembled WGS sequence"/>
</dbReference>
<keyword evidence="6" id="KW-0503">Monooxygenase</keyword>
<evidence type="ECO:0000256" key="6">
    <source>
        <dbReference type="ARBA" id="ARBA00023033"/>
    </source>
</evidence>
<keyword evidence="8" id="KW-0812">Transmembrane</keyword>
<evidence type="ECO:0000313" key="10">
    <source>
        <dbReference type="Proteomes" id="UP000799767"/>
    </source>
</evidence>
<dbReference type="OrthoDB" id="3945418at2759"/>
<protein>
    <submittedName>
        <fullName evidence="9">Cytochrome P450</fullName>
    </submittedName>
</protein>
<organism evidence="9 10">
    <name type="scientific">Neohortaea acidophila</name>
    <dbReference type="NCBI Taxonomy" id="245834"/>
    <lineage>
        <taxon>Eukaryota</taxon>
        <taxon>Fungi</taxon>
        <taxon>Dikarya</taxon>
        <taxon>Ascomycota</taxon>
        <taxon>Pezizomycotina</taxon>
        <taxon>Dothideomycetes</taxon>
        <taxon>Dothideomycetidae</taxon>
        <taxon>Mycosphaerellales</taxon>
        <taxon>Teratosphaeriaceae</taxon>
        <taxon>Neohortaea</taxon>
    </lineage>
</organism>
<dbReference type="InterPro" id="IPR036396">
    <property type="entry name" value="Cyt_P450_sf"/>
</dbReference>
<sequence>MDALGSWYPLLVASVVLAFLVWRAVYNLFFHPLAKIPGPWLPALTTWYEAYFDCFRKGGGQLPFQLQKLHDVYGPIIRPAPNHVHISDPSYLDTIYAQRSRNAIVNEGMVVDRSMGGAEDFELHRIRKDAMSPFFSQKAVIGLESLMAEKNGKVARILHIAAESGHTVNLSDIFFAYSNDVVRSYSFGSDGNLLDDLQEAKRQRTNLAQLLLGVNVRRHFTAFFRILSKVMLALFGDKAIPLAMRDIIRFKQDTRQRITAVLADNDTSQKGRYSVFHELKDSSILPPEEKTIGRLEDEAMLLVMAGTESPAKSLGIAAFYLLHQPEVMNKLRSEIADARRRQGRTLSLVDLLALPYLSAVLTEANRLSFGVTNRMSRYSPNETLRYTASSGPHQGTTYALPPKTPLSTVTYCTHTDETLYPQPHRFDPSRWIVDPDNPGNDEAAVNRRKRCMVALGKGHRRCLGISLANASMSLLIAELAGYDMVLVDTDERDVKFQYDFQISHPRLDSKGVQVKVEAVHSF</sequence>
<dbReference type="GO" id="GO:0020037">
    <property type="term" value="F:heme binding"/>
    <property type="evidence" value="ECO:0007669"/>
    <property type="project" value="InterPro"/>
</dbReference>
<keyword evidence="8" id="KW-0472">Membrane</keyword>
<evidence type="ECO:0000256" key="8">
    <source>
        <dbReference type="SAM" id="Phobius"/>
    </source>
</evidence>
<dbReference type="GO" id="GO:0016705">
    <property type="term" value="F:oxidoreductase activity, acting on paired donors, with incorporation or reduction of molecular oxygen"/>
    <property type="evidence" value="ECO:0007669"/>
    <property type="project" value="InterPro"/>
</dbReference>
<dbReference type="Gene3D" id="1.10.630.10">
    <property type="entry name" value="Cytochrome P450"/>
    <property type="match status" value="1"/>
</dbReference>
<dbReference type="InterPro" id="IPR001128">
    <property type="entry name" value="Cyt_P450"/>
</dbReference>
<feature type="transmembrane region" description="Helical" evidence="8">
    <location>
        <begin position="6"/>
        <end position="26"/>
    </location>
</feature>
<dbReference type="InterPro" id="IPR050121">
    <property type="entry name" value="Cytochrome_P450_monoxygenase"/>
</dbReference>
<evidence type="ECO:0000256" key="7">
    <source>
        <dbReference type="PIRSR" id="PIRSR602403-1"/>
    </source>
</evidence>
<evidence type="ECO:0000256" key="4">
    <source>
        <dbReference type="ARBA" id="ARBA00023002"/>
    </source>
</evidence>
<dbReference type="PRINTS" id="PR00465">
    <property type="entry name" value="EP450IV"/>
</dbReference>
<evidence type="ECO:0000256" key="5">
    <source>
        <dbReference type="ARBA" id="ARBA00023004"/>
    </source>
</evidence>
<evidence type="ECO:0000256" key="3">
    <source>
        <dbReference type="ARBA" id="ARBA00022723"/>
    </source>
</evidence>
<gene>
    <name evidence="9" type="ORF">BDY17DRAFT_288761</name>
</gene>
<dbReference type="EMBL" id="MU001631">
    <property type="protein sequence ID" value="KAF2487335.1"/>
    <property type="molecule type" value="Genomic_DNA"/>
</dbReference>
<dbReference type="GO" id="GO:0004497">
    <property type="term" value="F:monooxygenase activity"/>
    <property type="evidence" value="ECO:0007669"/>
    <property type="project" value="UniProtKB-KW"/>
</dbReference>
<keyword evidence="3 7" id="KW-0479">Metal-binding</keyword>
<proteinExistence type="inferred from homology"/>
<dbReference type="PANTHER" id="PTHR24305">
    <property type="entry name" value="CYTOCHROME P450"/>
    <property type="match status" value="1"/>
</dbReference>
<dbReference type="SUPFAM" id="SSF48264">
    <property type="entry name" value="Cytochrome P450"/>
    <property type="match status" value="1"/>
</dbReference>
<keyword evidence="7" id="KW-0349">Heme</keyword>
<evidence type="ECO:0000256" key="2">
    <source>
        <dbReference type="ARBA" id="ARBA00010617"/>
    </source>
</evidence>
<dbReference type="PANTHER" id="PTHR24305:SF157">
    <property type="entry name" value="N-ACETYLTRYPTOPHAN 6-HYDROXYLASE IVOC-RELATED"/>
    <property type="match status" value="1"/>
</dbReference>
<name>A0A6A6Q4V0_9PEZI</name>
<keyword evidence="5 7" id="KW-0408">Iron</keyword>
<dbReference type="CDD" id="cd11062">
    <property type="entry name" value="CYP58-like"/>
    <property type="match status" value="1"/>
</dbReference>
<dbReference type="GO" id="GO:0005506">
    <property type="term" value="F:iron ion binding"/>
    <property type="evidence" value="ECO:0007669"/>
    <property type="project" value="InterPro"/>
</dbReference>
<comment type="similarity">
    <text evidence="2">Belongs to the cytochrome P450 family.</text>
</comment>
<feature type="binding site" description="axial binding residue" evidence="7">
    <location>
        <position position="462"/>
    </location>
    <ligand>
        <name>heme</name>
        <dbReference type="ChEBI" id="CHEBI:30413"/>
    </ligand>
    <ligandPart>
        <name>Fe</name>
        <dbReference type="ChEBI" id="CHEBI:18248"/>
    </ligandPart>
</feature>
<accession>A0A6A6Q4V0</accession>
<reference evidence="9" key="1">
    <citation type="journal article" date="2020" name="Stud. Mycol.">
        <title>101 Dothideomycetes genomes: a test case for predicting lifestyles and emergence of pathogens.</title>
        <authorList>
            <person name="Haridas S."/>
            <person name="Albert R."/>
            <person name="Binder M."/>
            <person name="Bloem J."/>
            <person name="Labutti K."/>
            <person name="Salamov A."/>
            <person name="Andreopoulos B."/>
            <person name="Baker S."/>
            <person name="Barry K."/>
            <person name="Bills G."/>
            <person name="Bluhm B."/>
            <person name="Cannon C."/>
            <person name="Castanera R."/>
            <person name="Culley D."/>
            <person name="Daum C."/>
            <person name="Ezra D."/>
            <person name="Gonzalez J."/>
            <person name="Henrissat B."/>
            <person name="Kuo A."/>
            <person name="Liang C."/>
            <person name="Lipzen A."/>
            <person name="Lutzoni F."/>
            <person name="Magnuson J."/>
            <person name="Mondo S."/>
            <person name="Nolan M."/>
            <person name="Ohm R."/>
            <person name="Pangilinan J."/>
            <person name="Park H.-J."/>
            <person name="Ramirez L."/>
            <person name="Alfaro M."/>
            <person name="Sun H."/>
            <person name="Tritt A."/>
            <person name="Yoshinaga Y."/>
            <person name="Zwiers L.-H."/>
            <person name="Turgeon B."/>
            <person name="Goodwin S."/>
            <person name="Spatafora J."/>
            <person name="Crous P."/>
            <person name="Grigoriev I."/>
        </authorList>
    </citation>
    <scope>NUCLEOTIDE SEQUENCE</scope>
    <source>
        <strain evidence="9">CBS 113389</strain>
    </source>
</reference>
<keyword evidence="8" id="KW-1133">Transmembrane helix</keyword>